<protein>
    <submittedName>
        <fullName evidence="10">Multidrug efflux SMR transporter</fullName>
    </submittedName>
</protein>
<reference evidence="10 11" key="1">
    <citation type="submission" date="2020-04" db="EMBL/GenBank/DDBJ databases">
        <title>Azohydromonas sp. isolated from soil.</title>
        <authorList>
            <person name="Dahal R.H."/>
        </authorList>
    </citation>
    <scope>NUCLEOTIDE SEQUENCE [LARGE SCALE GENOMIC DNA]</scope>
    <source>
        <strain evidence="10 11">G-1-1-14</strain>
    </source>
</reference>
<name>A0A848FHY1_9BURK</name>
<dbReference type="PANTHER" id="PTHR30561">
    <property type="entry name" value="SMR FAMILY PROTON-DEPENDENT DRUG EFFLUX TRANSPORTER SUGE"/>
    <property type="match status" value="1"/>
</dbReference>
<feature type="transmembrane region" description="Helical" evidence="9">
    <location>
        <begin position="34"/>
        <end position="52"/>
    </location>
</feature>
<dbReference type="GO" id="GO:0031460">
    <property type="term" value="P:glycine betaine transport"/>
    <property type="evidence" value="ECO:0007669"/>
    <property type="project" value="TreeGrafter"/>
</dbReference>
<dbReference type="GO" id="GO:0015220">
    <property type="term" value="F:choline transmembrane transporter activity"/>
    <property type="evidence" value="ECO:0007669"/>
    <property type="project" value="TreeGrafter"/>
</dbReference>
<keyword evidence="6 9" id="KW-0472">Membrane</keyword>
<dbReference type="GO" id="GO:0005886">
    <property type="term" value="C:plasma membrane"/>
    <property type="evidence" value="ECO:0007669"/>
    <property type="project" value="UniProtKB-SubCell"/>
</dbReference>
<comment type="similarity">
    <text evidence="7 8">Belongs to the drug/metabolite transporter (DMT) superfamily. Small multidrug resistance (SMR) (TC 2.A.7.1) family.</text>
</comment>
<dbReference type="InterPro" id="IPR045324">
    <property type="entry name" value="Small_multidrug_res"/>
</dbReference>
<dbReference type="Proteomes" id="UP000574067">
    <property type="component" value="Unassembled WGS sequence"/>
</dbReference>
<dbReference type="EMBL" id="JABBFW010000055">
    <property type="protein sequence ID" value="NML19088.1"/>
    <property type="molecule type" value="Genomic_DNA"/>
</dbReference>
<dbReference type="GO" id="GO:0015297">
    <property type="term" value="F:antiporter activity"/>
    <property type="evidence" value="ECO:0007669"/>
    <property type="project" value="TreeGrafter"/>
</dbReference>
<gene>
    <name evidence="10" type="ORF">HHL10_29385</name>
</gene>
<evidence type="ECO:0000256" key="3">
    <source>
        <dbReference type="ARBA" id="ARBA00022475"/>
    </source>
</evidence>
<keyword evidence="2" id="KW-0813">Transport</keyword>
<evidence type="ECO:0000313" key="11">
    <source>
        <dbReference type="Proteomes" id="UP000574067"/>
    </source>
</evidence>
<evidence type="ECO:0000256" key="9">
    <source>
        <dbReference type="SAM" id="Phobius"/>
    </source>
</evidence>
<evidence type="ECO:0000256" key="4">
    <source>
        <dbReference type="ARBA" id="ARBA00022692"/>
    </source>
</evidence>
<evidence type="ECO:0000256" key="7">
    <source>
        <dbReference type="ARBA" id="ARBA00038032"/>
    </source>
</evidence>
<dbReference type="FunFam" id="1.10.3730.20:FF:000001">
    <property type="entry name" value="Quaternary ammonium compound resistance transporter SugE"/>
    <property type="match status" value="1"/>
</dbReference>
<evidence type="ECO:0000256" key="1">
    <source>
        <dbReference type="ARBA" id="ARBA00004651"/>
    </source>
</evidence>
<keyword evidence="5 9" id="KW-1133">Transmembrane helix</keyword>
<dbReference type="PANTHER" id="PTHR30561:SF1">
    <property type="entry name" value="MULTIDRUG TRANSPORTER EMRE"/>
    <property type="match status" value="1"/>
</dbReference>
<evidence type="ECO:0000256" key="8">
    <source>
        <dbReference type="RuleBase" id="RU003942"/>
    </source>
</evidence>
<keyword evidence="3" id="KW-1003">Cell membrane</keyword>
<keyword evidence="4 8" id="KW-0812">Transmembrane</keyword>
<dbReference type="InterPro" id="IPR000390">
    <property type="entry name" value="Small_drug/metabolite_transptr"/>
</dbReference>
<dbReference type="Pfam" id="PF00893">
    <property type="entry name" value="Multi_Drug_Res"/>
    <property type="match status" value="1"/>
</dbReference>
<sequence>MAAPYLHLTVAIVAEVVATSFLKHSDGLSRPGPTLAVVLGYAVAFYFLSLALRTVPVGMAYAIWSGAGIVLVSLAGWVLFRQAIDAAGLLGIGLILAGVVVMNVFSKSGGH</sequence>
<dbReference type="Gene3D" id="1.10.3730.20">
    <property type="match status" value="1"/>
</dbReference>
<feature type="transmembrane region" description="Helical" evidence="9">
    <location>
        <begin position="86"/>
        <end position="105"/>
    </location>
</feature>
<evidence type="ECO:0000256" key="5">
    <source>
        <dbReference type="ARBA" id="ARBA00022989"/>
    </source>
</evidence>
<comment type="subcellular location">
    <subcellularLocation>
        <location evidence="1 8">Cell membrane</location>
        <topology evidence="1 8">Multi-pass membrane protein</topology>
    </subcellularLocation>
</comment>
<evidence type="ECO:0000256" key="6">
    <source>
        <dbReference type="ARBA" id="ARBA00023136"/>
    </source>
</evidence>
<accession>A0A848FHY1</accession>
<dbReference type="AlphaFoldDB" id="A0A848FHY1"/>
<comment type="caution">
    <text evidence="10">The sequence shown here is derived from an EMBL/GenBank/DDBJ whole genome shotgun (WGS) entry which is preliminary data.</text>
</comment>
<evidence type="ECO:0000256" key="2">
    <source>
        <dbReference type="ARBA" id="ARBA00022448"/>
    </source>
</evidence>
<proteinExistence type="inferred from homology"/>
<dbReference type="GO" id="GO:0015199">
    <property type="term" value="F:amino-acid betaine transmembrane transporter activity"/>
    <property type="evidence" value="ECO:0007669"/>
    <property type="project" value="TreeGrafter"/>
</dbReference>
<dbReference type="GO" id="GO:1990961">
    <property type="term" value="P:xenobiotic detoxification by transmembrane export across the plasma membrane"/>
    <property type="evidence" value="ECO:0007669"/>
    <property type="project" value="UniProtKB-ARBA"/>
</dbReference>
<feature type="transmembrane region" description="Helical" evidence="9">
    <location>
        <begin position="59"/>
        <end position="80"/>
    </location>
</feature>
<dbReference type="SUPFAM" id="SSF103481">
    <property type="entry name" value="Multidrug resistance efflux transporter EmrE"/>
    <property type="match status" value="1"/>
</dbReference>
<evidence type="ECO:0000313" key="10">
    <source>
        <dbReference type="EMBL" id="NML19088.1"/>
    </source>
</evidence>
<dbReference type="InterPro" id="IPR037185">
    <property type="entry name" value="EmrE-like"/>
</dbReference>
<organism evidence="10 11">
    <name type="scientific">Azohydromonas caseinilytica</name>
    <dbReference type="NCBI Taxonomy" id="2728836"/>
    <lineage>
        <taxon>Bacteria</taxon>
        <taxon>Pseudomonadati</taxon>
        <taxon>Pseudomonadota</taxon>
        <taxon>Betaproteobacteria</taxon>
        <taxon>Burkholderiales</taxon>
        <taxon>Sphaerotilaceae</taxon>
        <taxon>Azohydromonas</taxon>
    </lineage>
</organism>
<dbReference type="RefSeq" id="WP_169163982.1">
    <property type="nucleotide sequence ID" value="NZ_JABBFW010000055.1"/>
</dbReference>
<keyword evidence="11" id="KW-1185">Reference proteome</keyword>